<dbReference type="SUPFAM" id="SSF51905">
    <property type="entry name" value="FAD/NAD(P)-binding domain"/>
    <property type="match status" value="1"/>
</dbReference>
<evidence type="ECO:0000256" key="3">
    <source>
        <dbReference type="ARBA" id="ARBA00022630"/>
    </source>
</evidence>
<dbReference type="PRINTS" id="PR00368">
    <property type="entry name" value="FADPNR"/>
</dbReference>
<protein>
    <submittedName>
        <fullName evidence="7">NAD(P)/FAD-dependent oxidoreductase</fullName>
    </submittedName>
</protein>
<dbReference type="Proteomes" id="UP001205861">
    <property type="component" value="Unassembled WGS sequence"/>
</dbReference>
<evidence type="ECO:0000313" key="8">
    <source>
        <dbReference type="Proteomes" id="UP001205861"/>
    </source>
</evidence>
<comment type="cofactor">
    <cofactor evidence="1">
        <name>FAD</name>
        <dbReference type="ChEBI" id="CHEBI:57692"/>
    </cofactor>
</comment>
<evidence type="ECO:0000259" key="6">
    <source>
        <dbReference type="Pfam" id="PF07992"/>
    </source>
</evidence>
<keyword evidence="4" id="KW-0274">FAD</keyword>
<evidence type="ECO:0000256" key="4">
    <source>
        <dbReference type="ARBA" id="ARBA00022827"/>
    </source>
</evidence>
<dbReference type="RefSeq" id="WP_258857199.1">
    <property type="nucleotide sequence ID" value="NZ_JANUGV010000004.1"/>
</dbReference>
<keyword evidence="5" id="KW-0560">Oxidoreductase</keyword>
<dbReference type="InterPro" id="IPR036188">
    <property type="entry name" value="FAD/NAD-bd_sf"/>
</dbReference>
<gene>
    <name evidence="7" type="ORF">NX773_15350</name>
</gene>
<evidence type="ECO:0000256" key="2">
    <source>
        <dbReference type="ARBA" id="ARBA00005272"/>
    </source>
</evidence>
<organism evidence="7 8">
    <name type="scientific">Massilia solisilvae</name>
    <dbReference type="NCBI Taxonomy" id="1811225"/>
    <lineage>
        <taxon>Bacteria</taxon>
        <taxon>Pseudomonadati</taxon>
        <taxon>Pseudomonadota</taxon>
        <taxon>Betaproteobacteria</taxon>
        <taxon>Burkholderiales</taxon>
        <taxon>Oxalobacteraceae</taxon>
        <taxon>Telluria group</taxon>
        <taxon>Massilia</taxon>
    </lineage>
</organism>
<dbReference type="PANTHER" id="PTHR42913:SF3">
    <property type="entry name" value="64 KDA MITOCHONDRIAL NADH DEHYDROGENASE (EUROFUNG)"/>
    <property type="match status" value="1"/>
</dbReference>
<dbReference type="PRINTS" id="PR00411">
    <property type="entry name" value="PNDRDTASEI"/>
</dbReference>
<dbReference type="InterPro" id="IPR051169">
    <property type="entry name" value="NADH-Q_oxidoreductase"/>
</dbReference>
<comment type="similarity">
    <text evidence="2">Belongs to the NADH dehydrogenase family.</text>
</comment>
<dbReference type="Pfam" id="PF07992">
    <property type="entry name" value="Pyr_redox_2"/>
    <property type="match status" value="1"/>
</dbReference>
<reference evidence="7 8" key="1">
    <citation type="submission" date="2022-08" db="EMBL/GenBank/DDBJ databases">
        <title>Reclassification of Massilia species as members of the genera Telluria, Duganella, Pseudoduganella, Mokoshia gen. nov. and Zemynaea gen. nov. using orthogonal and non-orthogonal genome-based approaches.</title>
        <authorList>
            <person name="Bowman J.P."/>
        </authorList>
    </citation>
    <scope>NUCLEOTIDE SEQUENCE [LARGE SCALE GENOMIC DNA]</scope>
    <source>
        <strain evidence="7 8">JCM 31607</strain>
    </source>
</reference>
<evidence type="ECO:0000256" key="5">
    <source>
        <dbReference type="ARBA" id="ARBA00023002"/>
    </source>
</evidence>
<keyword evidence="8" id="KW-1185">Reference proteome</keyword>
<name>A0ABT2BLZ3_9BURK</name>
<dbReference type="EMBL" id="JANUGV010000004">
    <property type="protein sequence ID" value="MCS0609546.1"/>
    <property type="molecule type" value="Genomic_DNA"/>
</dbReference>
<feature type="domain" description="FAD/NAD(P)-binding" evidence="6">
    <location>
        <begin position="4"/>
        <end position="333"/>
    </location>
</feature>
<accession>A0ABT2BLZ3</accession>
<sequence length="431" mass="46144">MQSEIVIVGGGAGGLELACKLGRRLGPSKVALVDSRLYHIWKPSLHEVAAGTLDIHQEGLSYQMLGHDNGFTFILGAMTGLDSAGKRITVGPVSGGGEEVLPERHIGYGALVLAVGSTSNYFGVPGAREHTISLNATEDAERFRLKLLRLLASADEHLEEGRKSGLDVVIIGGGATGVELAAELREASGVYAVYGFSHLQARRDVHITLLEGAPRILAPLPERVSNAALRLLKKRAIQVVTDCRVTSIEKDKIHDGKGNTYPADLCVWAAGIRAPEFLGTLGLPTNRGGQVEVDGHLRVKGVPDVYALGDCAACVDGNGKPVPPRAQAAHQQADYLRTTFVRRAQGKAAQEAPYRYRDYGSLVSLGHTTTVGSLMGALRGASWFVEGFVARMMYLSLHLLHHQAVLGSVRTAVLAVARFLIRRTTPLVKLH</sequence>
<evidence type="ECO:0000313" key="7">
    <source>
        <dbReference type="EMBL" id="MCS0609546.1"/>
    </source>
</evidence>
<evidence type="ECO:0000256" key="1">
    <source>
        <dbReference type="ARBA" id="ARBA00001974"/>
    </source>
</evidence>
<dbReference type="PANTHER" id="PTHR42913">
    <property type="entry name" value="APOPTOSIS-INDUCING FACTOR 1"/>
    <property type="match status" value="1"/>
</dbReference>
<comment type="caution">
    <text evidence="7">The sequence shown here is derived from an EMBL/GenBank/DDBJ whole genome shotgun (WGS) entry which is preliminary data.</text>
</comment>
<keyword evidence="3" id="KW-0285">Flavoprotein</keyword>
<proteinExistence type="inferred from homology"/>
<dbReference type="InterPro" id="IPR023753">
    <property type="entry name" value="FAD/NAD-binding_dom"/>
</dbReference>
<dbReference type="Gene3D" id="3.50.50.100">
    <property type="match status" value="1"/>
</dbReference>